<dbReference type="OrthoDB" id="273070at2759"/>
<sequence length="596" mass="65989">MLPFFSPLSNQIQARGQAPHVDPSLQQAAMFNQSQFSTPPGVNFGIPNSNLSGFSASNAPAGLPPPIPMASASILGCPNVLPMMQNNQAGFFPHQSAPFGGAPQNMTQQLLGLQLLGQSCGMPQNVQQFQGQLQGLNILGSLLANNLPQNFNFVGGLPNGQMCLPTMMTQGNQFGVLNSPAQPCLGSNHPEIVGNCSVPSIGNKNTSFSKSALPTERTKNSFSHDDRHGHLSSKKLHQPMSCSPMKNHHSMKHNQPGDFRPQVSGVGGNDNSPKNSPRNFRGRGKTEQRRFQKPHFQNVNGRKSNMRRFNGAGGRGQKNWREGEPQVSEFSKPFLAENRRRLPLSYNETEIHQWIEARKKNYPSKANVEKKLAQSGNEGAEDDVKLRREQLKEVLAKQAELGVEVAEIPPGYLSDSEKQPLREGNDLRACHTPDHFPNKHNHKRGRHNQDRWKTKRPKFRNDSSDTSVPFVKRRQQTLLRKLLSTDIKRDNCRLLQILRFTVLNSFFDHLPEKPLEFPSITVKDMQCESGAASEKPSDPTCSGMMKFGDGKSSLVKEVEGTKATWNADDAGSASESEPNYSNNSEMDCSMITEEHA</sequence>
<feature type="region of interest" description="Disordered" evidence="1">
    <location>
        <begin position="559"/>
        <end position="596"/>
    </location>
</feature>
<dbReference type="PANTHER" id="PTHR13309">
    <property type="entry name" value="NUCLEAR FRAGILE X MENTAL RETARDATION PROTEIN INTERACTING PROTEIN 1"/>
    <property type="match status" value="1"/>
</dbReference>
<feature type="compositionally biased region" description="Basic and acidic residues" evidence="1">
    <location>
        <begin position="216"/>
        <end position="229"/>
    </location>
</feature>
<dbReference type="GO" id="GO:0000492">
    <property type="term" value="P:box C/D snoRNP assembly"/>
    <property type="evidence" value="ECO:0007669"/>
    <property type="project" value="TreeGrafter"/>
</dbReference>
<accession>A0A8J5FX88</accession>
<evidence type="ECO:0000259" key="2">
    <source>
        <dbReference type="Pfam" id="PF10453"/>
    </source>
</evidence>
<dbReference type="InterPro" id="IPR039136">
    <property type="entry name" value="NUFIP1-like"/>
</dbReference>
<feature type="compositionally biased region" description="Low complexity" evidence="1">
    <location>
        <begin position="572"/>
        <end position="585"/>
    </location>
</feature>
<protein>
    <recommendedName>
        <fullName evidence="2">FMR1-interacting protein 1 conserved domain-containing protein</fullName>
    </recommendedName>
</protein>
<evidence type="ECO:0000313" key="3">
    <source>
        <dbReference type="EMBL" id="KAG6496605.1"/>
    </source>
</evidence>
<reference evidence="3 4" key="1">
    <citation type="submission" date="2020-08" db="EMBL/GenBank/DDBJ databases">
        <title>Plant Genome Project.</title>
        <authorList>
            <person name="Zhang R.-G."/>
        </authorList>
    </citation>
    <scope>NUCLEOTIDE SEQUENCE [LARGE SCALE GENOMIC DNA]</scope>
    <source>
        <tissue evidence="3">Rhizome</tissue>
    </source>
</reference>
<dbReference type="EMBL" id="JACMSC010000012">
    <property type="protein sequence ID" value="KAG6496605.1"/>
    <property type="molecule type" value="Genomic_DNA"/>
</dbReference>
<feature type="region of interest" description="Disordered" evidence="1">
    <location>
        <begin position="433"/>
        <end position="467"/>
    </location>
</feature>
<dbReference type="GO" id="GO:0003723">
    <property type="term" value="F:RNA binding"/>
    <property type="evidence" value="ECO:0007669"/>
    <property type="project" value="InterPro"/>
</dbReference>
<dbReference type="PANTHER" id="PTHR13309:SF0">
    <property type="entry name" value="FMR1-INTERACTING PROTEIN NUFIP1"/>
    <property type="match status" value="1"/>
</dbReference>
<dbReference type="InterPro" id="IPR019496">
    <property type="entry name" value="NUFIP1_cons_dom"/>
</dbReference>
<feature type="region of interest" description="Disordered" evidence="1">
    <location>
        <begin position="207"/>
        <end position="326"/>
    </location>
</feature>
<dbReference type="AlphaFoldDB" id="A0A8J5FX88"/>
<dbReference type="GO" id="GO:0005634">
    <property type="term" value="C:nucleus"/>
    <property type="evidence" value="ECO:0007669"/>
    <property type="project" value="TreeGrafter"/>
</dbReference>
<feature type="compositionally biased region" description="Polar residues" evidence="1">
    <location>
        <begin position="269"/>
        <end position="278"/>
    </location>
</feature>
<comment type="caution">
    <text evidence="3">The sequence shown here is derived from an EMBL/GenBank/DDBJ whole genome shotgun (WGS) entry which is preliminary data.</text>
</comment>
<keyword evidence="4" id="KW-1185">Reference proteome</keyword>
<proteinExistence type="predicted"/>
<evidence type="ECO:0000256" key="1">
    <source>
        <dbReference type="SAM" id="MobiDB-lite"/>
    </source>
</evidence>
<dbReference type="Pfam" id="PF10453">
    <property type="entry name" value="NUFIP1"/>
    <property type="match status" value="1"/>
</dbReference>
<gene>
    <name evidence="3" type="ORF">ZIOFF_044474</name>
</gene>
<feature type="domain" description="FMR1-interacting protein 1 conserved" evidence="2">
    <location>
        <begin position="342"/>
        <end position="374"/>
    </location>
</feature>
<evidence type="ECO:0000313" key="4">
    <source>
        <dbReference type="Proteomes" id="UP000734854"/>
    </source>
</evidence>
<dbReference type="Proteomes" id="UP000734854">
    <property type="component" value="Unassembled WGS sequence"/>
</dbReference>
<name>A0A8J5FX88_ZINOF</name>
<organism evidence="3 4">
    <name type="scientific">Zingiber officinale</name>
    <name type="common">Ginger</name>
    <name type="synonym">Amomum zingiber</name>
    <dbReference type="NCBI Taxonomy" id="94328"/>
    <lineage>
        <taxon>Eukaryota</taxon>
        <taxon>Viridiplantae</taxon>
        <taxon>Streptophyta</taxon>
        <taxon>Embryophyta</taxon>
        <taxon>Tracheophyta</taxon>
        <taxon>Spermatophyta</taxon>
        <taxon>Magnoliopsida</taxon>
        <taxon>Liliopsida</taxon>
        <taxon>Zingiberales</taxon>
        <taxon>Zingiberaceae</taxon>
        <taxon>Zingiber</taxon>
    </lineage>
</organism>